<dbReference type="EMBL" id="KV453909">
    <property type="protein sequence ID" value="ODV81672.1"/>
    <property type="molecule type" value="Genomic_DNA"/>
</dbReference>
<name>A0A1E4SQI3_9ASCO</name>
<protein>
    <submittedName>
        <fullName evidence="9">MDR transporter</fullName>
    </submittedName>
</protein>
<dbReference type="GO" id="GO:0022857">
    <property type="term" value="F:transmembrane transporter activity"/>
    <property type="evidence" value="ECO:0007669"/>
    <property type="project" value="InterPro"/>
</dbReference>
<comment type="similarity">
    <text evidence="2">Belongs to the major facilitator superfamily.</text>
</comment>
<dbReference type="Proteomes" id="UP000094285">
    <property type="component" value="Unassembled WGS sequence"/>
</dbReference>
<feature type="transmembrane region" description="Helical" evidence="7">
    <location>
        <begin position="333"/>
        <end position="352"/>
    </location>
</feature>
<feature type="transmembrane region" description="Helical" evidence="7">
    <location>
        <begin position="292"/>
        <end position="321"/>
    </location>
</feature>
<feature type="transmembrane region" description="Helical" evidence="7">
    <location>
        <begin position="186"/>
        <end position="204"/>
    </location>
</feature>
<dbReference type="InterPro" id="IPR005829">
    <property type="entry name" value="Sugar_transporter_CS"/>
</dbReference>
<sequence>MSEAPKQKYYESNAGDGSRATDQHHSGLPLALTLISCVASLFIVALDQTIGSIIITEVGERFHSFEKVGWLTTAFILPLATLYPSYGKLSIALGRKVLVMIGIVVFMVGLLVCGMASSMNMLIGGRAVQGVGAGAVQSMVGVIMTESVPISKRALAYTLIGVTFSVASVLGPFVGGALASKVSWRWCFYINLPIGGLALTLFFFGFNPPKPVGSVREKLAKIDYVGTFFLTAGLVLFLLGLSFGGVEFPWKSAAVICCLVLGPVLMAIFMVWNFRFAKNPIILTELLVIPQIIAACISASFNFAFFMVYIVFLSIYFQVIFNASAYQSGIDMLPLVIVVSVSSMLNGVYIKFTRDVKSTMVFSGILAPIGGGLLLLLSDHSPVRDRIGLLIISGFSVGLQFQSSMLAAQLMAPPDVEGSLILVTILLNFLKSTLSTIAISVAQLLFQNTGATYLADTINSLDPSSLDYQILSKIPPKAILSSPRLINLFPPSTRQLVIRQFMRALKNTFYFGLGLACVSFVASVFCTNRRIPKDEDVLKKEDHEKKEMEDERMTPETVDTSKDSETSQHDRVI</sequence>
<keyword evidence="4 7" id="KW-1133">Transmembrane helix</keyword>
<evidence type="ECO:0000256" key="4">
    <source>
        <dbReference type="ARBA" id="ARBA00022989"/>
    </source>
</evidence>
<dbReference type="PANTHER" id="PTHR23501">
    <property type="entry name" value="MAJOR FACILITATOR SUPERFAMILY"/>
    <property type="match status" value="1"/>
</dbReference>
<feature type="transmembrane region" description="Helical" evidence="7">
    <location>
        <begin position="98"/>
        <end position="117"/>
    </location>
</feature>
<evidence type="ECO:0000259" key="8">
    <source>
        <dbReference type="PROSITE" id="PS50850"/>
    </source>
</evidence>
<evidence type="ECO:0000256" key="7">
    <source>
        <dbReference type="SAM" id="Phobius"/>
    </source>
</evidence>
<feature type="transmembrane region" description="Helical" evidence="7">
    <location>
        <begin position="253"/>
        <end position="272"/>
    </location>
</feature>
<organism evidence="9 10">
    <name type="scientific">Suhomyces tanzawaensis NRRL Y-17324</name>
    <dbReference type="NCBI Taxonomy" id="984487"/>
    <lineage>
        <taxon>Eukaryota</taxon>
        <taxon>Fungi</taxon>
        <taxon>Dikarya</taxon>
        <taxon>Ascomycota</taxon>
        <taxon>Saccharomycotina</taxon>
        <taxon>Pichiomycetes</taxon>
        <taxon>Debaryomycetaceae</taxon>
        <taxon>Suhomyces</taxon>
    </lineage>
</organism>
<evidence type="ECO:0000313" key="10">
    <source>
        <dbReference type="Proteomes" id="UP000094285"/>
    </source>
</evidence>
<evidence type="ECO:0000256" key="3">
    <source>
        <dbReference type="ARBA" id="ARBA00022692"/>
    </source>
</evidence>
<evidence type="ECO:0000313" key="9">
    <source>
        <dbReference type="EMBL" id="ODV81672.1"/>
    </source>
</evidence>
<dbReference type="Gene3D" id="1.20.1250.20">
    <property type="entry name" value="MFS general substrate transporter like domains"/>
    <property type="match status" value="1"/>
</dbReference>
<feature type="region of interest" description="Disordered" evidence="6">
    <location>
        <begin position="536"/>
        <end position="573"/>
    </location>
</feature>
<dbReference type="GO" id="GO:0005886">
    <property type="term" value="C:plasma membrane"/>
    <property type="evidence" value="ECO:0007669"/>
    <property type="project" value="TreeGrafter"/>
</dbReference>
<dbReference type="RefSeq" id="XP_020066794.1">
    <property type="nucleotide sequence ID" value="XM_020211360.1"/>
</dbReference>
<evidence type="ECO:0000256" key="1">
    <source>
        <dbReference type="ARBA" id="ARBA00004141"/>
    </source>
</evidence>
<dbReference type="InterPro" id="IPR020846">
    <property type="entry name" value="MFS_dom"/>
</dbReference>
<feature type="domain" description="Major facilitator superfamily (MFS) profile" evidence="8">
    <location>
        <begin position="33"/>
        <end position="531"/>
    </location>
</feature>
<feature type="transmembrane region" description="Helical" evidence="7">
    <location>
        <begin position="68"/>
        <end position="86"/>
    </location>
</feature>
<feature type="transmembrane region" description="Helical" evidence="7">
    <location>
        <begin position="389"/>
        <end position="408"/>
    </location>
</feature>
<dbReference type="GeneID" id="30985496"/>
<dbReference type="SUPFAM" id="SSF103473">
    <property type="entry name" value="MFS general substrate transporter"/>
    <property type="match status" value="1"/>
</dbReference>
<dbReference type="CDD" id="cd17502">
    <property type="entry name" value="MFS_Azr1_MDR_like"/>
    <property type="match status" value="1"/>
</dbReference>
<evidence type="ECO:0000256" key="5">
    <source>
        <dbReference type="ARBA" id="ARBA00023136"/>
    </source>
</evidence>
<dbReference type="OrthoDB" id="10021397at2759"/>
<feature type="transmembrane region" description="Helical" evidence="7">
    <location>
        <begin position="358"/>
        <end position="377"/>
    </location>
</feature>
<evidence type="ECO:0000256" key="6">
    <source>
        <dbReference type="SAM" id="MobiDB-lite"/>
    </source>
</evidence>
<feature type="transmembrane region" description="Helical" evidence="7">
    <location>
        <begin position="28"/>
        <end position="56"/>
    </location>
</feature>
<dbReference type="Pfam" id="PF07690">
    <property type="entry name" value="MFS_1"/>
    <property type="match status" value="1"/>
</dbReference>
<feature type="transmembrane region" description="Helical" evidence="7">
    <location>
        <begin position="420"/>
        <end position="446"/>
    </location>
</feature>
<dbReference type="InterPro" id="IPR011701">
    <property type="entry name" value="MFS"/>
</dbReference>
<feature type="region of interest" description="Disordered" evidence="6">
    <location>
        <begin position="1"/>
        <end position="21"/>
    </location>
</feature>
<proteinExistence type="inferred from homology"/>
<dbReference type="PROSITE" id="PS50850">
    <property type="entry name" value="MFS"/>
    <property type="match status" value="1"/>
</dbReference>
<dbReference type="InterPro" id="IPR036259">
    <property type="entry name" value="MFS_trans_sf"/>
</dbReference>
<keyword evidence="3 7" id="KW-0812">Transmembrane</keyword>
<keyword evidence="10" id="KW-1185">Reference proteome</keyword>
<dbReference type="PROSITE" id="PS00217">
    <property type="entry name" value="SUGAR_TRANSPORT_2"/>
    <property type="match status" value="1"/>
</dbReference>
<dbReference type="STRING" id="984487.A0A1E4SQI3"/>
<feature type="transmembrane region" description="Helical" evidence="7">
    <location>
        <begin position="224"/>
        <end position="246"/>
    </location>
</feature>
<gene>
    <name evidence="9" type="ORF">CANTADRAFT_87639</name>
</gene>
<accession>A0A1E4SQI3</accession>
<evidence type="ECO:0000256" key="2">
    <source>
        <dbReference type="ARBA" id="ARBA00008335"/>
    </source>
</evidence>
<feature type="transmembrane region" description="Helical" evidence="7">
    <location>
        <begin position="154"/>
        <end position="174"/>
    </location>
</feature>
<keyword evidence="5 7" id="KW-0472">Membrane</keyword>
<comment type="subcellular location">
    <subcellularLocation>
        <location evidence="1">Membrane</location>
        <topology evidence="1">Multi-pass membrane protein</topology>
    </subcellularLocation>
</comment>
<dbReference type="AlphaFoldDB" id="A0A1E4SQI3"/>
<reference evidence="10" key="1">
    <citation type="submission" date="2016-05" db="EMBL/GenBank/DDBJ databases">
        <title>Comparative genomics of biotechnologically important yeasts.</title>
        <authorList>
            <consortium name="DOE Joint Genome Institute"/>
            <person name="Riley R."/>
            <person name="Haridas S."/>
            <person name="Wolfe K.H."/>
            <person name="Lopes M.R."/>
            <person name="Hittinger C.T."/>
            <person name="Goker M."/>
            <person name="Salamov A."/>
            <person name="Wisecaver J."/>
            <person name="Long T.M."/>
            <person name="Aerts A.L."/>
            <person name="Barry K."/>
            <person name="Choi C."/>
            <person name="Clum A."/>
            <person name="Coughlan A.Y."/>
            <person name="Deshpande S."/>
            <person name="Douglass A.P."/>
            <person name="Hanson S.J."/>
            <person name="Klenk H.-P."/>
            <person name="Labutti K."/>
            <person name="Lapidus A."/>
            <person name="Lindquist E."/>
            <person name="Lipzen A."/>
            <person name="Meier-Kolthoff J.P."/>
            <person name="Ohm R.A."/>
            <person name="Otillar R.P."/>
            <person name="Pangilinan J."/>
            <person name="Peng Y."/>
            <person name="Rokas A."/>
            <person name="Rosa C.A."/>
            <person name="Scheuner C."/>
            <person name="Sibirny A.A."/>
            <person name="Slot J.C."/>
            <person name="Stielow J.B."/>
            <person name="Sun H."/>
            <person name="Kurtzman C.P."/>
            <person name="Blackwell M."/>
            <person name="Grigoriev I.V."/>
            <person name="Jeffries T.W."/>
        </authorList>
    </citation>
    <scope>NUCLEOTIDE SEQUENCE [LARGE SCALE GENOMIC DNA]</scope>
    <source>
        <strain evidence="10">NRRL Y-17324</strain>
    </source>
</reference>
<dbReference type="PANTHER" id="PTHR23501:SF198">
    <property type="entry name" value="AZOLE RESISTANCE PROTEIN 1-RELATED"/>
    <property type="match status" value="1"/>
</dbReference>
<feature type="transmembrane region" description="Helical" evidence="7">
    <location>
        <begin position="508"/>
        <end position="525"/>
    </location>
</feature>